<feature type="region of interest" description="Disordered" evidence="4">
    <location>
        <begin position="149"/>
        <end position="205"/>
    </location>
</feature>
<dbReference type="Proteomes" id="UP001150941">
    <property type="component" value="Unassembled WGS sequence"/>
</dbReference>
<dbReference type="AlphaFoldDB" id="A0A9W9TWW9"/>
<protein>
    <recommendedName>
        <fullName evidence="7">Zn(II)2Cys6 transcription factor</fullName>
    </recommendedName>
</protein>
<dbReference type="PANTHER" id="PTHR35392:SF2">
    <property type="entry name" value="ZN(II)2CYS6 TRANSCRIPTION FACTOR (EUROFUNG)"/>
    <property type="match status" value="1"/>
</dbReference>
<evidence type="ECO:0000256" key="2">
    <source>
        <dbReference type="ARBA" id="ARBA00023163"/>
    </source>
</evidence>
<feature type="compositionally biased region" description="Basic and acidic residues" evidence="4">
    <location>
        <begin position="72"/>
        <end position="89"/>
    </location>
</feature>
<keyword evidence="2" id="KW-0804">Transcription</keyword>
<keyword evidence="3" id="KW-0539">Nucleus</keyword>
<dbReference type="RefSeq" id="XP_058334252.1">
    <property type="nucleotide sequence ID" value="XM_058471111.1"/>
</dbReference>
<feature type="region of interest" description="Disordered" evidence="4">
    <location>
        <begin position="72"/>
        <end position="101"/>
    </location>
</feature>
<reference evidence="5" key="2">
    <citation type="journal article" date="2023" name="IMA Fungus">
        <title>Comparative genomic study of the Penicillium genus elucidates a diverse pangenome and 15 lateral gene transfer events.</title>
        <authorList>
            <person name="Petersen C."/>
            <person name="Sorensen T."/>
            <person name="Nielsen M.R."/>
            <person name="Sondergaard T.E."/>
            <person name="Sorensen J.L."/>
            <person name="Fitzpatrick D.A."/>
            <person name="Frisvad J.C."/>
            <person name="Nielsen K.L."/>
        </authorList>
    </citation>
    <scope>NUCLEOTIDE SEQUENCE</scope>
    <source>
        <strain evidence="5">IBT 19713</strain>
    </source>
</reference>
<dbReference type="CDD" id="cd00067">
    <property type="entry name" value="GAL4"/>
    <property type="match status" value="1"/>
</dbReference>
<evidence type="ECO:0000256" key="1">
    <source>
        <dbReference type="ARBA" id="ARBA00023015"/>
    </source>
</evidence>
<organism evidence="5 6">
    <name type="scientific">Penicillium chermesinum</name>
    <dbReference type="NCBI Taxonomy" id="63820"/>
    <lineage>
        <taxon>Eukaryota</taxon>
        <taxon>Fungi</taxon>
        <taxon>Dikarya</taxon>
        <taxon>Ascomycota</taxon>
        <taxon>Pezizomycotina</taxon>
        <taxon>Eurotiomycetes</taxon>
        <taxon>Eurotiomycetidae</taxon>
        <taxon>Eurotiales</taxon>
        <taxon>Aspergillaceae</taxon>
        <taxon>Penicillium</taxon>
    </lineage>
</organism>
<dbReference type="PANTHER" id="PTHR35392">
    <property type="entry name" value="ZN(II)2CYS6 TRANSCRIPTION FACTOR (EUROFUNG)-RELATED-RELATED"/>
    <property type="match status" value="1"/>
</dbReference>
<keyword evidence="6" id="KW-1185">Reference proteome</keyword>
<dbReference type="OrthoDB" id="5417895at2759"/>
<comment type="caution">
    <text evidence="5">The sequence shown here is derived from an EMBL/GenBank/DDBJ whole genome shotgun (WGS) entry which is preliminary data.</text>
</comment>
<reference evidence="5" key="1">
    <citation type="submission" date="2022-11" db="EMBL/GenBank/DDBJ databases">
        <authorList>
            <person name="Petersen C."/>
        </authorList>
    </citation>
    <scope>NUCLEOTIDE SEQUENCE</scope>
    <source>
        <strain evidence="5">IBT 19713</strain>
    </source>
</reference>
<dbReference type="GeneID" id="83198414"/>
<dbReference type="GO" id="GO:0000981">
    <property type="term" value="F:DNA-binding transcription factor activity, RNA polymerase II-specific"/>
    <property type="evidence" value="ECO:0007669"/>
    <property type="project" value="InterPro"/>
</dbReference>
<feature type="compositionally biased region" description="Polar residues" evidence="4">
    <location>
        <begin position="157"/>
        <end position="168"/>
    </location>
</feature>
<evidence type="ECO:0000256" key="4">
    <source>
        <dbReference type="SAM" id="MobiDB-lite"/>
    </source>
</evidence>
<gene>
    <name evidence="5" type="ORF">N7468_001814</name>
</gene>
<dbReference type="InterPro" id="IPR001138">
    <property type="entry name" value="Zn2Cys6_DnaBD"/>
</dbReference>
<keyword evidence="1" id="KW-0805">Transcription regulation</keyword>
<evidence type="ECO:0000256" key="3">
    <source>
        <dbReference type="ARBA" id="ARBA00023242"/>
    </source>
</evidence>
<feature type="compositionally biased region" description="Polar residues" evidence="4">
    <location>
        <begin position="195"/>
        <end position="205"/>
    </location>
</feature>
<evidence type="ECO:0008006" key="7">
    <source>
        <dbReference type="Google" id="ProtNLM"/>
    </source>
</evidence>
<sequence>MGRKPNQLILEFFNRGPKLEDSSNRYQHTCKACGEKFPKGRIDSLTNHLVKKCQAIPLRDRQRVLLRLHELPDLTDGDGNKDPNAKGKGDSSFPNRPNFDGLNVLAEASRQVGASDQTKRGPNYTQSVTVGGKTVVVDPALEAEGFQVPAEEKSEEGQQAGTPQASNPPSIPALPSHTSGDHASMSPPLGDHSMTPESTSNARQSQLSMIAASASEMVPHGLPPLDGDHDMKLSQWPQQLSTQEQLLFDSLQEHDPSLTAATATQRAASYPRPIAMNPNTQAKGFVNEFGNSTKPTKPKVRGRFTAERRREVQEVRKRGACIRCRMLKKPCSGDTPCTTCASVESARLWKQPCIRTRLSEEFELYNANLHATLAYHDTNSIKNQVKFEHYAGRIEVTHLEESGVYVTISGLQGHRPSVTALDPQLSALGDDQFSGPSQEVYLLDTDADDIPTKLEMYIKKTAHFFIERETSNFMKSTLQLAVELGNSEKDHLLERSVELWVATHILVDTELGWKTFCNPTLPPTSMHSLSQPDDEGRLPIEEASDPESYALLCSQLRAGMEKRSMQLAKLVINDLERRLLQRQKTGWFETFLVSIILLNCVERTCWLFRSWDNESFSQRWPLDKRPPYYYNQSERFADILHMLLRMRSLPPKTTIRPESGTLRAVDGSDENAIRWFDMIQVSPFDLQNRLSAIFDPSDSRSLDLRHSAALLLPATS</sequence>
<dbReference type="InterPro" id="IPR052973">
    <property type="entry name" value="Fungal_sec-metab_reg_TF"/>
</dbReference>
<proteinExistence type="predicted"/>
<evidence type="ECO:0000313" key="5">
    <source>
        <dbReference type="EMBL" id="KAJ5246831.1"/>
    </source>
</evidence>
<dbReference type="EMBL" id="JAPQKS010000002">
    <property type="protein sequence ID" value="KAJ5246831.1"/>
    <property type="molecule type" value="Genomic_DNA"/>
</dbReference>
<evidence type="ECO:0000313" key="6">
    <source>
        <dbReference type="Proteomes" id="UP001150941"/>
    </source>
</evidence>
<name>A0A9W9TWW9_9EURO</name>
<accession>A0A9W9TWW9</accession>
<dbReference type="GO" id="GO:0008270">
    <property type="term" value="F:zinc ion binding"/>
    <property type="evidence" value="ECO:0007669"/>
    <property type="project" value="InterPro"/>
</dbReference>